<keyword evidence="1" id="KW-0472">Membrane</keyword>
<dbReference type="KEGG" id="gbn:GEOBRER4_37890"/>
<proteinExistence type="predicted"/>
<evidence type="ECO:0000313" key="3">
    <source>
        <dbReference type="Proteomes" id="UP000515472"/>
    </source>
</evidence>
<keyword evidence="1" id="KW-1133">Transmembrane helix</keyword>
<dbReference type="RefSeq" id="WP_085814644.1">
    <property type="nucleotide sequence ID" value="NZ_AP023213.1"/>
</dbReference>
<dbReference type="AlphaFoldDB" id="A0A6S6M6L6"/>
<accession>A0A6S6M6L6</accession>
<gene>
    <name evidence="2" type="ORF">GEOBRER4_n3937</name>
</gene>
<evidence type="ECO:0000256" key="1">
    <source>
        <dbReference type="SAM" id="Phobius"/>
    </source>
</evidence>
<name>A0A6S6M6L6_9BACT</name>
<organism evidence="2 3">
    <name type="scientific">Citrifermentans bremense</name>
    <dbReference type="NCBI Taxonomy" id="60035"/>
    <lineage>
        <taxon>Bacteria</taxon>
        <taxon>Pseudomonadati</taxon>
        <taxon>Thermodesulfobacteriota</taxon>
        <taxon>Desulfuromonadia</taxon>
        <taxon>Geobacterales</taxon>
        <taxon>Geobacteraceae</taxon>
        <taxon>Citrifermentans</taxon>
    </lineage>
</organism>
<keyword evidence="3" id="KW-1185">Reference proteome</keyword>
<dbReference type="EMBL" id="AP023213">
    <property type="protein sequence ID" value="BCG49039.1"/>
    <property type="molecule type" value="Genomic_DNA"/>
</dbReference>
<protein>
    <submittedName>
        <fullName evidence="2">Uncharacterized protein</fullName>
    </submittedName>
</protein>
<feature type="transmembrane region" description="Helical" evidence="1">
    <location>
        <begin position="42"/>
        <end position="62"/>
    </location>
</feature>
<dbReference type="Proteomes" id="UP000515472">
    <property type="component" value="Chromosome"/>
</dbReference>
<sequence length="102" mass="11341">MHVLASRIGSWIMETLGTLDTTFSMPTWYGSFLEAYSNDSALLGYHAIAVALLMLASCVHLLQKPKAPTYFELFPRSGGDVCKLCSLLNATMSHYDKHGRRN</sequence>
<keyword evidence="1" id="KW-0812">Transmembrane</keyword>
<reference evidence="2 3" key="1">
    <citation type="submission" date="2020-06" db="EMBL/GenBank/DDBJ databases">
        <title>Interaction of electrochemicaly active bacteria, Geobacter bremensis R4 on different carbon anode.</title>
        <authorList>
            <person name="Meng L."/>
            <person name="Yoshida N."/>
        </authorList>
    </citation>
    <scope>NUCLEOTIDE SEQUENCE [LARGE SCALE GENOMIC DNA]</scope>
    <source>
        <strain evidence="2 3">R4</strain>
    </source>
</reference>
<evidence type="ECO:0000313" key="2">
    <source>
        <dbReference type="EMBL" id="BCG49039.1"/>
    </source>
</evidence>